<reference evidence="2" key="1">
    <citation type="submission" date="2014-11" db="EMBL/GenBank/DDBJ databases">
        <authorList>
            <person name="Amaro Gonzalez C."/>
        </authorList>
    </citation>
    <scope>NUCLEOTIDE SEQUENCE</scope>
</reference>
<evidence type="ECO:0000313" key="2">
    <source>
        <dbReference type="EMBL" id="JAH52662.1"/>
    </source>
</evidence>
<accession>A0A0E9TGR4</accession>
<name>A0A0E9TGR4_ANGAN</name>
<reference evidence="2" key="2">
    <citation type="journal article" date="2015" name="Fish Shellfish Immunol.">
        <title>Early steps in the European eel (Anguilla anguilla)-Vibrio vulnificus interaction in the gills: Role of the RtxA13 toxin.</title>
        <authorList>
            <person name="Callol A."/>
            <person name="Pajuelo D."/>
            <person name="Ebbesson L."/>
            <person name="Teles M."/>
            <person name="MacKenzie S."/>
            <person name="Amaro C."/>
        </authorList>
    </citation>
    <scope>NUCLEOTIDE SEQUENCE</scope>
</reference>
<dbReference type="AlphaFoldDB" id="A0A0E9TGR4"/>
<dbReference type="EMBL" id="GBXM01055915">
    <property type="protein sequence ID" value="JAH52662.1"/>
    <property type="molecule type" value="Transcribed_RNA"/>
</dbReference>
<organism evidence="2">
    <name type="scientific">Anguilla anguilla</name>
    <name type="common">European freshwater eel</name>
    <name type="synonym">Muraena anguilla</name>
    <dbReference type="NCBI Taxonomy" id="7936"/>
    <lineage>
        <taxon>Eukaryota</taxon>
        <taxon>Metazoa</taxon>
        <taxon>Chordata</taxon>
        <taxon>Craniata</taxon>
        <taxon>Vertebrata</taxon>
        <taxon>Euteleostomi</taxon>
        <taxon>Actinopterygii</taxon>
        <taxon>Neopterygii</taxon>
        <taxon>Teleostei</taxon>
        <taxon>Anguilliformes</taxon>
        <taxon>Anguillidae</taxon>
        <taxon>Anguilla</taxon>
    </lineage>
</organism>
<sequence length="23" mass="2517">MNSRSKCPTQRGKEAPDSPVCPQ</sequence>
<feature type="region of interest" description="Disordered" evidence="1">
    <location>
        <begin position="1"/>
        <end position="23"/>
    </location>
</feature>
<evidence type="ECO:0000256" key="1">
    <source>
        <dbReference type="SAM" id="MobiDB-lite"/>
    </source>
</evidence>
<protein>
    <submittedName>
        <fullName evidence="2">Uncharacterized protein</fullName>
    </submittedName>
</protein>
<proteinExistence type="predicted"/>